<dbReference type="NCBIfam" id="TIGR00012">
    <property type="entry name" value="L29"/>
    <property type="match status" value="1"/>
</dbReference>
<sequence>MKAQEYLKSLRAKSANELKEELVALRKEQFNLRMQKATGQQNQSHLITIARKKVAQVKTLMRQQVK</sequence>
<dbReference type="Pfam" id="PF00831">
    <property type="entry name" value="Ribosomal_L29"/>
    <property type="match status" value="1"/>
</dbReference>
<evidence type="ECO:0000256" key="2">
    <source>
        <dbReference type="ARBA" id="ARBA00022980"/>
    </source>
</evidence>
<evidence type="ECO:0000256" key="4">
    <source>
        <dbReference type="ARBA" id="ARBA00035204"/>
    </source>
</evidence>
<dbReference type="HAMAP" id="MF_00374">
    <property type="entry name" value="Ribosomal_uL29"/>
    <property type="match status" value="1"/>
</dbReference>
<comment type="similarity">
    <text evidence="1 5">Belongs to the universal ribosomal protein uL29 family.</text>
</comment>
<protein>
    <recommendedName>
        <fullName evidence="4 5">Large ribosomal subunit protein uL29</fullName>
    </recommendedName>
</protein>
<accession>A0A2S5TIH2</accession>
<dbReference type="InterPro" id="IPR036049">
    <property type="entry name" value="Ribosomal_uL29_sf"/>
</dbReference>
<keyword evidence="2 5" id="KW-0689">Ribosomal protein</keyword>
<dbReference type="InterPro" id="IPR050063">
    <property type="entry name" value="Ribosomal_protein_uL29"/>
</dbReference>
<keyword evidence="3 5" id="KW-0687">Ribonucleoprotein</keyword>
<dbReference type="GO" id="GO:0006412">
    <property type="term" value="P:translation"/>
    <property type="evidence" value="ECO:0007669"/>
    <property type="project" value="UniProtKB-UniRule"/>
</dbReference>
<evidence type="ECO:0000313" key="6">
    <source>
        <dbReference type="EMBL" id="PPE74765.1"/>
    </source>
</evidence>
<comment type="caution">
    <text evidence="6">The sequence shown here is derived from an EMBL/GenBank/DDBJ whole genome shotgun (WGS) entry which is preliminary data.</text>
</comment>
<dbReference type="FunFam" id="1.10.287.310:FF:000001">
    <property type="entry name" value="50S ribosomal protein L29"/>
    <property type="match status" value="1"/>
</dbReference>
<evidence type="ECO:0000256" key="3">
    <source>
        <dbReference type="ARBA" id="ARBA00023274"/>
    </source>
</evidence>
<gene>
    <name evidence="5" type="primary">rpmC</name>
    <name evidence="6" type="ORF">C3942_08400</name>
</gene>
<reference evidence="6 7" key="1">
    <citation type="submission" date="2018-02" db="EMBL/GenBank/DDBJ databases">
        <title>Genome sequencing of Solimonas sp. HR-BB.</title>
        <authorList>
            <person name="Lee Y."/>
            <person name="Jeon C.O."/>
        </authorList>
    </citation>
    <scope>NUCLEOTIDE SEQUENCE [LARGE SCALE GENOMIC DNA]</scope>
    <source>
        <strain evidence="6 7">HR-BB</strain>
    </source>
</reference>
<evidence type="ECO:0000256" key="5">
    <source>
        <dbReference type="HAMAP-Rule" id="MF_00374"/>
    </source>
</evidence>
<dbReference type="Proteomes" id="UP000238220">
    <property type="component" value="Unassembled WGS sequence"/>
</dbReference>
<dbReference type="Gene3D" id="1.10.287.310">
    <property type="match status" value="1"/>
</dbReference>
<dbReference type="EMBL" id="PSNW01000003">
    <property type="protein sequence ID" value="PPE74765.1"/>
    <property type="molecule type" value="Genomic_DNA"/>
</dbReference>
<dbReference type="GO" id="GO:0022625">
    <property type="term" value="C:cytosolic large ribosomal subunit"/>
    <property type="evidence" value="ECO:0007669"/>
    <property type="project" value="TreeGrafter"/>
</dbReference>
<dbReference type="AlphaFoldDB" id="A0A2S5TIH2"/>
<evidence type="ECO:0000313" key="7">
    <source>
        <dbReference type="Proteomes" id="UP000238220"/>
    </source>
</evidence>
<dbReference type="SUPFAM" id="SSF46561">
    <property type="entry name" value="Ribosomal protein L29 (L29p)"/>
    <property type="match status" value="1"/>
</dbReference>
<dbReference type="OrthoDB" id="9815192at2"/>
<name>A0A2S5TIH2_9GAMM</name>
<organism evidence="6 7">
    <name type="scientific">Solimonas fluminis</name>
    <dbReference type="NCBI Taxonomy" id="2086571"/>
    <lineage>
        <taxon>Bacteria</taxon>
        <taxon>Pseudomonadati</taxon>
        <taxon>Pseudomonadota</taxon>
        <taxon>Gammaproteobacteria</taxon>
        <taxon>Nevskiales</taxon>
        <taxon>Nevskiaceae</taxon>
        <taxon>Solimonas</taxon>
    </lineage>
</organism>
<evidence type="ECO:0000256" key="1">
    <source>
        <dbReference type="ARBA" id="ARBA00009254"/>
    </source>
</evidence>
<dbReference type="CDD" id="cd00427">
    <property type="entry name" value="Ribosomal_L29_HIP"/>
    <property type="match status" value="1"/>
</dbReference>
<dbReference type="RefSeq" id="WP_104229922.1">
    <property type="nucleotide sequence ID" value="NZ_PSNW01000003.1"/>
</dbReference>
<dbReference type="GO" id="GO:0003735">
    <property type="term" value="F:structural constituent of ribosome"/>
    <property type="evidence" value="ECO:0007669"/>
    <property type="project" value="InterPro"/>
</dbReference>
<dbReference type="PANTHER" id="PTHR10916:SF0">
    <property type="entry name" value="LARGE RIBOSOMAL SUBUNIT PROTEIN UL29C"/>
    <property type="match status" value="1"/>
</dbReference>
<dbReference type="PANTHER" id="PTHR10916">
    <property type="entry name" value="60S RIBOSOMAL PROTEIN L35/50S RIBOSOMAL PROTEIN L29"/>
    <property type="match status" value="1"/>
</dbReference>
<keyword evidence="7" id="KW-1185">Reference proteome</keyword>
<dbReference type="InterPro" id="IPR001854">
    <property type="entry name" value="Ribosomal_uL29"/>
</dbReference>
<proteinExistence type="inferred from homology"/>